<dbReference type="EMBL" id="DUZY01000001">
    <property type="protein sequence ID" value="DAD21672.1"/>
    <property type="molecule type" value="Genomic_DNA"/>
</dbReference>
<comment type="caution">
    <text evidence="1">The sequence shown here is derived from an EMBL/GenBank/DDBJ whole genome shotgun (WGS) entry which is preliminary data.</text>
</comment>
<keyword evidence="2" id="KW-1185">Reference proteome</keyword>
<name>A0A822XNQ7_NELNU</name>
<dbReference type="Proteomes" id="UP000607653">
    <property type="component" value="Unassembled WGS sequence"/>
</dbReference>
<proteinExistence type="predicted"/>
<evidence type="ECO:0000313" key="1">
    <source>
        <dbReference type="EMBL" id="DAD21672.1"/>
    </source>
</evidence>
<protein>
    <submittedName>
        <fullName evidence="1">Uncharacterized protein</fullName>
    </submittedName>
</protein>
<reference evidence="1 2" key="1">
    <citation type="journal article" date="2020" name="Mol. Biol. Evol.">
        <title>Distinct Expression and Methylation Patterns for Genes with Different Fates following a Single Whole-Genome Duplication in Flowering Plants.</title>
        <authorList>
            <person name="Shi T."/>
            <person name="Rahmani R.S."/>
            <person name="Gugger P.F."/>
            <person name="Wang M."/>
            <person name="Li H."/>
            <person name="Zhang Y."/>
            <person name="Li Z."/>
            <person name="Wang Q."/>
            <person name="Van de Peer Y."/>
            <person name="Marchal K."/>
            <person name="Chen J."/>
        </authorList>
    </citation>
    <scope>NUCLEOTIDE SEQUENCE [LARGE SCALE GENOMIC DNA]</scope>
    <source>
        <tissue evidence="1">Leaf</tissue>
    </source>
</reference>
<organism evidence="1 2">
    <name type="scientific">Nelumbo nucifera</name>
    <name type="common">Sacred lotus</name>
    <dbReference type="NCBI Taxonomy" id="4432"/>
    <lineage>
        <taxon>Eukaryota</taxon>
        <taxon>Viridiplantae</taxon>
        <taxon>Streptophyta</taxon>
        <taxon>Embryophyta</taxon>
        <taxon>Tracheophyta</taxon>
        <taxon>Spermatophyta</taxon>
        <taxon>Magnoliopsida</taxon>
        <taxon>Proteales</taxon>
        <taxon>Nelumbonaceae</taxon>
        <taxon>Nelumbo</taxon>
    </lineage>
</organism>
<accession>A0A822XNQ7</accession>
<dbReference type="AlphaFoldDB" id="A0A822XNQ7"/>
<gene>
    <name evidence="1" type="ORF">HUJ06_023135</name>
</gene>
<evidence type="ECO:0000313" key="2">
    <source>
        <dbReference type="Proteomes" id="UP000607653"/>
    </source>
</evidence>
<sequence length="46" mass="5015">MLGALAWQVKKNPNKILIVLVSWGDRTGLLPGVSPTGVPFVFSFFL</sequence>